<dbReference type="AlphaFoldDB" id="A0A917AKM6"/>
<reference evidence="5" key="1">
    <citation type="journal article" date="2014" name="Int. J. Syst. Evol. Microbiol.">
        <title>Complete genome sequence of Corynebacterium casei LMG S-19264T (=DSM 44701T), isolated from a smear-ripened cheese.</title>
        <authorList>
            <consortium name="US DOE Joint Genome Institute (JGI-PGF)"/>
            <person name="Walter F."/>
            <person name="Albersmeier A."/>
            <person name="Kalinowski J."/>
            <person name="Ruckert C."/>
        </authorList>
    </citation>
    <scope>NUCLEOTIDE SEQUENCE</scope>
    <source>
        <strain evidence="5">CGMCC 1.15388</strain>
    </source>
</reference>
<dbReference type="GO" id="GO:0003700">
    <property type="term" value="F:DNA-binding transcription factor activity"/>
    <property type="evidence" value="ECO:0007669"/>
    <property type="project" value="InterPro"/>
</dbReference>
<keyword evidence="2" id="KW-0238">DNA-binding</keyword>
<keyword evidence="1" id="KW-0805">Transcription regulation</keyword>
<accession>A0A917AKM6</accession>
<comment type="caution">
    <text evidence="5">The sequence shown here is derived from an EMBL/GenBank/DDBJ whole genome shotgun (WGS) entry which is preliminary data.</text>
</comment>
<dbReference type="InterPro" id="IPR008920">
    <property type="entry name" value="TF_FadR/GntR_C"/>
</dbReference>
<dbReference type="SUPFAM" id="SSF46785">
    <property type="entry name" value="Winged helix' DNA-binding domain"/>
    <property type="match status" value="1"/>
</dbReference>
<organism evidence="5 6">
    <name type="scientific">Nesterenkonia cremea</name>
    <dbReference type="NCBI Taxonomy" id="1882340"/>
    <lineage>
        <taxon>Bacteria</taxon>
        <taxon>Bacillati</taxon>
        <taxon>Actinomycetota</taxon>
        <taxon>Actinomycetes</taxon>
        <taxon>Micrococcales</taxon>
        <taxon>Micrococcaceae</taxon>
        <taxon>Nesterenkonia</taxon>
    </lineage>
</organism>
<dbReference type="PANTHER" id="PTHR43537:SF24">
    <property type="entry name" value="GLUCONATE OPERON TRANSCRIPTIONAL REPRESSOR"/>
    <property type="match status" value="1"/>
</dbReference>
<keyword evidence="6" id="KW-1185">Reference proteome</keyword>
<dbReference type="Gene3D" id="1.20.120.530">
    <property type="entry name" value="GntR ligand-binding domain-like"/>
    <property type="match status" value="1"/>
</dbReference>
<protein>
    <recommendedName>
        <fullName evidence="4">HTH gntR-type domain-containing protein</fullName>
    </recommendedName>
</protein>
<dbReference type="SUPFAM" id="SSF48008">
    <property type="entry name" value="GntR ligand-binding domain-like"/>
    <property type="match status" value="1"/>
</dbReference>
<dbReference type="InterPro" id="IPR036388">
    <property type="entry name" value="WH-like_DNA-bd_sf"/>
</dbReference>
<evidence type="ECO:0000256" key="3">
    <source>
        <dbReference type="ARBA" id="ARBA00023163"/>
    </source>
</evidence>
<evidence type="ECO:0000256" key="1">
    <source>
        <dbReference type="ARBA" id="ARBA00023015"/>
    </source>
</evidence>
<dbReference type="EMBL" id="BMIS01000001">
    <property type="protein sequence ID" value="GGE59404.1"/>
    <property type="molecule type" value="Genomic_DNA"/>
</dbReference>
<keyword evidence="3" id="KW-0804">Transcription</keyword>
<gene>
    <name evidence="5" type="ORF">GCM10011401_02680</name>
</gene>
<dbReference type="Gene3D" id="1.10.10.10">
    <property type="entry name" value="Winged helix-like DNA-binding domain superfamily/Winged helix DNA-binding domain"/>
    <property type="match status" value="1"/>
</dbReference>
<dbReference type="GO" id="GO:0003677">
    <property type="term" value="F:DNA binding"/>
    <property type="evidence" value="ECO:0007669"/>
    <property type="project" value="UniProtKB-KW"/>
</dbReference>
<sequence>MAFPSIRLVFEPVPMGPKAASPMAFARRVAALMAALWVSGAAEWVDPGDAADRRVQLQVTGAPEGAVPGDATHLDGPGVLDQPLTVRWRPGERSWEEFLAEVASLLNRCAETAGAVPGELLRMLAARAGRGLHGVSWAREQSAEKTPTDSDSEAALAVAEYPPPGRAPQNPWLPKVELSVTEQIAIALRKEIMDSGYRAGDRITPGPLAAELGLGVGTVRSAMRRLADDGLLDTAEGGFSVPAVTGADVIDLYAARLHVGMVLLRGCATAPRHRLLPVRLALGAVDAAAAEGTRTDVGQADLQFQQELAEASGLEQSARSFHALTLRVRMFISVLQLDYTPAVERIVGDDRRILSAVLEGRAEDAVRIWRSKLDHAVRHMSALAPESFDADLWSRLSR</sequence>
<dbReference type="PROSITE" id="PS50949">
    <property type="entry name" value="HTH_GNTR"/>
    <property type="match status" value="1"/>
</dbReference>
<reference evidence="5" key="2">
    <citation type="submission" date="2020-09" db="EMBL/GenBank/DDBJ databases">
        <authorList>
            <person name="Sun Q."/>
            <person name="Zhou Y."/>
        </authorList>
    </citation>
    <scope>NUCLEOTIDE SEQUENCE</scope>
    <source>
        <strain evidence="5">CGMCC 1.15388</strain>
    </source>
</reference>
<dbReference type="InterPro" id="IPR036390">
    <property type="entry name" value="WH_DNA-bd_sf"/>
</dbReference>
<evidence type="ECO:0000313" key="6">
    <source>
        <dbReference type="Proteomes" id="UP000633136"/>
    </source>
</evidence>
<dbReference type="PANTHER" id="PTHR43537">
    <property type="entry name" value="TRANSCRIPTIONAL REGULATOR, GNTR FAMILY"/>
    <property type="match status" value="1"/>
</dbReference>
<proteinExistence type="predicted"/>
<evidence type="ECO:0000313" key="5">
    <source>
        <dbReference type="EMBL" id="GGE59404.1"/>
    </source>
</evidence>
<name>A0A917AKM6_9MICC</name>
<dbReference type="SMART" id="SM00895">
    <property type="entry name" value="FCD"/>
    <property type="match status" value="1"/>
</dbReference>
<feature type="domain" description="HTH gntR-type" evidence="4">
    <location>
        <begin position="178"/>
        <end position="252"/>
    </location>
</feature>
<dbReference type="Pfam" id="PF00392">
    <property type="entry name" value="GntR"/>
    <property type="match status" value="1"/>
</dbReference>
<dbReference type="InterPro" id="IPR000524">
    <property type="entry name" value="Tscrpt_reg_HTH_GntR"/>
</dbReference>
<evidence type="ECO:0000256" key="2">
    <source>
        <dbReference type="ARBA" id="ARBA00023125"/>
    </source>
</evidence>
<dbReference type="Pfam" id="PF07729">
    <property type="entry name" value="FCD"/>
    <property type="match status" value="1"/>
</dbReference>
<dbReference type="Proteomes" id="UP000633136">
    <property type="component" value="Unassembled WGS sequence"/>
</dbReference>
<evidence type="ECO:0000259" key="4">
    <source>
        <dbReference type="PROSITE" id="PS50949"/>
    </source>
</evidence>
<dbReference type="InterPro" id="IPR011711">
    <property type="entry name" value="GntR_C"/>
</dbReference>